<protein>
    <recommendedName>
        <fullName evidence="7">CASP-like protein</fullName>
    </recommendedName>
</protein>
<comment type="subcellular location">
    <subcellularLocation>
        <location evidence="1 7">Cell membrane</location>
        <topology evidence="1 7">Multi-pass membrane protein</topology>
    </subcellularLocation>
</comment>
<evidence type="ECO:0000256" key="3">
    <source>
        <dbReference type="ARBA" id="ARBA00022475"/>
    </source>
</evidence>
<organism evidence="10">
    <name type="scientific">Glycine max</name>
    <name type="common">Soybean</name>
    <name type="synonym">Glycine hispida</name>
    <dbReference type="NCBI Taxonomy" id="3847"/>
    <lineage>
        <taxon>Eukaryota</taxon>
        <taxon>Viridiplantae</taxon>
        <taxon>Streptophyta</taxon>
        <taxon>Embryophyta</taxon>
        <taxon>Tracheophyta</taxon>
        <taxon>Spermatophyta</taxon>
        <taxon>Magnoliopsida</taxon>
        <taxon>eudicotyledons</taxon>
        <taxon>Gunneridae</taxon>
        <taxon>Pentapetalae</taxon>
        <taxon>rosids</taxon>
        <taxon>fabids</taxon>
        <taxon>Fabales</taxon>
        <taxon>Fabaceae</taxon>
        <taxon>Papilionoideae</taxon>
        <taxon>50 kb inversion clade</taxon>
        <taxon>NPAAA clade</taxon>
        <taxon>indigoferoid/millettioid clade</taxon>
        <taxon>Phaseoleae</taxon>
        <taxon>Glycine</taxon>
        <taxon>Glycine subgen. Soja</taxon>
    </lineage>
</organism>
<dbReference type="PaxDb" id="3847-GLYMA15G10431.1"/>
<dbReference type="Gramene" id="KRH11253">
    <property type="protein sequence ID" value="KRH11253"/>
    <property type="gene ID" value="GLYMA_15G097600"/>
</dbReference>
<name>K7MAL1_SOYBN</name>
<feature type="domain" description="Casparian strip membrane protein" evidence="8">
    <location>
        <begin position="18"/>
        <end position="70"/>
    </location>
</feature>
<evidence type="ECO:0000313" key="11">
    <source>
        <dbReference type="Proteomes" id="UP000008827"/>
    </source>
</evidence>
<dbReference type="EMBL" id="CM000848">
    <property type="protein sequence ID" value="KRH11253.1"/>
    <property type="molecule type" value="Genomic_DNA"/>
</dbReference>
<gene>
    <name evidence="9" type="ORF">GLYMA_15G097600</name>
</gene>
<dbReference type="EnsemblPlants" id="KRH11253">
    <property type="protein sequence ID" value="KRH11253"/>
    <property type="gene ID" value="GLYMA_15G097600"/>
</dbReference>
<evidence type="ECO:0000313" key="10">
    <source>
        <dbReference type="EnsemblPlants" id="KRH11253"/>
    </source>
</evidence>
<proteinExistence type="inferred from homology"/>
<dbReference type="Pfam" id="PF04535">
    <property type="entry name" value="CASP_dom"/>
    <property type="match status" value="1"/>
</dbReference>
<dbReference type="NCBIfam" id="TIGR01569">
    <property type="entry name" value="A_tha_TIGR01569"/>
    <property type="match status" value="1"/>
</dbReference>
<keyword evidence="4" id="KW-0812">Transmembrane</keyword>
<dbReference type="HOGENOM" id="CLU_2255022_0_0_1"/>
<evidence type="ECO:0000313" key="9">
    <source>
        <dbReference type="EMBL" id="KRH11253.1"/>
    </source>
</evidence>
<dbReference type="Proteomes" id="UP000008827">
    <property type="component" value="Chromosome 15"/>
</dbReference>
<evidence type="ECO:0000256" key="5">
    <source>
        <dbReference type="ARBA" id="ARBA00022989"/>
    </source>
</evidence>
<comment type="subunit">
    <text evidence="7">Homodimer and heterodimers.</text>
</comment>
<evidence type="ECO:0000256" key="1">
    <source>
        <dbReference type="ARBA" id="ARBA00004651"/>
    </source>
</evidence>
<reference evidence="10" key="2">
    <citation type="submission" date="2018-02" db="UniProtKB">
        <authorList>
            <consortium name="EnsemblPlants"/>
        </authorList>
    </citation>
    <scope>IDENTIFICATION</scope>
    <source>
        <strain evidence="10">Williams 82</strain>
    </source>
</reference>
<evidence type="ECO:0000259" key="8">
    <source>
        <dbReference type="Pfam" id="PF04535"/>
    </source>
</evidence>
<sequence>MCLYHSQPSSNTNQLLLQLILGITTSATGAAGRGAYIGLKGNYRVDWIKVCNVYDKFCRHLAGSIAVALLYCDRPSHHRYALNSRFTLFTKSVNVSVNVHISTWIAFVVAECFFKGVDYV</sequence>
<keyword evidence="6" id="KW-0472">Membrane</keyword>
<evidence type="ECO:0000256" key="4">
    <source>
        <dbReference type="ARBA" id="ARBA00022692"/>
    </source>
</evidence>
<comment type="similarity">
    <text evidence="2 7">Belongs to the Casparian strip membrane proteins (CASP) family.</text>
</comment>
<accession>K7MAL1</accession>
<evidence type="ECO:0000256" key="2">
    <source>
        <dbReference type="ARBA" id="ARBA00007651"/>
    </source>
</evidence>
<keyword evidence="3 7" id="KW-1003">Cell membrane</keyword>
<reference evidence="9 10" key="1">
    <citation type="journal article" date="2010" name="Nature">
        <title>Genome sequence of the palaeopolyploid soybean.</title>
        <authorList>
            <person name="Schmutz J."/>
            <person name="Cannon S.B."/>
            <person name="Schlueter J."/>
            <person name="Ma J."/>
            <person name="Mitros T."/>
            <person name="Nelson W."/>
            <person name="Hyten D.L."/>
            <person name="Song Q."/>
            <person name="Thelen J.J."/>
            <person name="Cheng J."/>
            <person name="Xu D."/>
            <person name="Hellsten U."/>
            <person name="May G.D."/>
            <person name="Yu Y."/>
            <person name="Sakurai T."/>
            <person name="Umezawa T."/>
            <person name="Bhattacharyya M.K."/>
            <person name="Sandhu D."/>
            <person name="Valliyodan B."/>
            <person name="Lindquist E."/>
            <person name="Peto M."/>
            <person name="Grant D."/>
            <person name="Shu S."/>
            <person name="Goodstein D."/>
            <person name="Barry K."/>
            <person name="Futrell-Griggs M."/>
            <person name="Abernathy B."/>
            <person name="Du J."/>
            <person name="Tian Z."/>
            <person name="Zhu L."/>
            <person name="Gill N."/>
            <person name="Joshi T."/>
            <person name="Libault M."/>
            <person name="Sethuraman A."/>
            <person name="Zhang X.-C."/>
            <person name="Shinozaki K."/>
            <person name="Nguyen H.T."/>
            <person name="Wing R.A."/>
            <person name="Cregan P."/>
            <person name="Specht J."/>
            <person name="Grimwood J."/>
            <person name="Rokhsar D."/>
            <person name="Stacey G."/>
            <person name="Shoemaker R.C."/>
            <person name="Jackson S.A."/>
        </authorList>
    </citation>
    <scope>NUCLEOTIDE SEQUENCE [LARGE SCALE GENOMIC DNA]</scope>
    <source>
        <strain evidence="10">cv. Williams 82</strain>
        <tissue evidence="9">Callus</tissue>
    </source>
</reference>
<dbReference type="InterPro" id="IPR006459">
    <property type="entry name" value="CASP/CASPL"/>
</dbReference>
<keyword evidence="5" id="KW-1133">Transmembrane helix</keyword>
<dbReference type="InterPro" id="IPR006702">
    <property type="entry name" value="CASP_dom"/>
</dbReference>
<evidence type="ECO:0000256" key="7">
    <source>
        <dbReference type="RuleBase" id="RU361233"/>
    </source>
</evidence>
<dbReference type="AlphaFoldDB" id="K7MAL1"/>
<keyword evidence="11" id="KW-1185">Reference proteome</keyword>
<dbReference type="ExpressionAtlas" id="K7MAL1">
    <property type="expression patterns" value="baseline"/>
</dbReference>
<dbReference type="InParanoid" id="K7MAL1"/>
<reference evidence="9" key="3">
    <citation type="submission" date="2018-07" db="EMBL/GenBank/DDBJ databases">
        <title>WGS assembly of Glycine max.</title>
        <authorList>
            <person name="Schmutz J."/>
            <person name="Cannon S."/>
            <person name="Schlueter J."/>
            <person name="Ma J."/>
            <person name="Mitros T."/>
            <person name="Nelson W."/>
            <person name="Hyten D."/>
            <person name="Song Q."/>
            <person name="Thelen J."/>
            <person name="Cheng J."/>
            <person name="Xu D."/>
            <person name="Hellsten U."/>
            <person name="May G."/>
            <person name="Yu Y."/>
            <person name="Sakurai T."/>
            <person name="Umezawa T."/>
            <person name="Bhattacharyya M."/>
            <person name="Sandhu D."/>
            <person name="Valliyodan B."/>
            <person name="Lindquist E."/>
            <person name="Peto M."/>
            <person name="Grant D."/>
            <person name="Shu S."/>
            <person name="Goodstein D."/>
            <person name="Barry K."/>
            <person name="Futrell-Griggs M."/>
            <person name="Abernathy B."/>
            <person name="Du J."/>
            <person name="Tian Z."/>
            <person name="Zhu L."/>
            <person name="Gill N."/>
            <person name="Joshi T."/>
            <person name="Libault M."/>
            <person name="Sethuraman A."/>
            <person name="Zhang X."/>
            <person name="Shinozaki K."/>
            <person name="Nguyen H."/>
            <person name="Wing R."/>
            <person name="Cregan P."/>
            <person name="Specht J."/>
            <person name="Grimwood J."/>
            <person name="Rokhsar D."/>
            <person name="Stacey G."/>
            <person name="Shoemaker R."/>
            <person name="Jackson S."/>
        </authorList>
    </citation>
    <scope>NUCLEOTIDE SEQUENCE</scope>
    <source>
        <tissue evidence="9">Callus</tissue>
    </source>
</reference>
<dbReference type="GO" id="GO:0005886">
    <property type="term" value="C:plasma membrane"/>
    <property type="evidence" value="ECO:0007669"/>
    <property type="project" value="UniProtKB-SubCell"/>
</dbReference>
<evidence type="ECO:0000256" key="6">
    <source>
        <dbReference type="ARBA" id="ARBA00023136"/>
    </source>
</evidence>